<feature type="transmembrane region" description="Helical" evidence="5">
    <location>
        <begin position="401"/>
        <end position="421"/>
    </location>
</feature>
<evidence type="ECO:0000313" key="6">
    <source>
        <dbReference type="EMBL" id="UYG16471.1"/>
    </source>
</evidence>
<evidence type="ECO:0000256" key="4">
    <source>
        <dbReference type="ARBA" id="ARBA00023136"/>
    </source>
</evidence>
<sequence>MPGLYSSLKRVVVGRAYASERLAHERLPIRLALPTFAADALSSVAYAPDEILLTLAVAGYSAYAISPWVGLAVVAVMAIVVLTNRVIVREYPSGGGDFEVVEKNLGTAAGRVVGSALLVDYMLTVAVSISQAARYSSGVIPSLHGHETPFALGLIGLLALVNLRGVRASGVTLAIPVYLFMGTIGATVLVGAIEALSGTLGSAPSAGFELEPSAAFEHGLTALGASLLLLRAFSSGCAALTGVQAIGNGVPSFQAPKSRNAGITLVLLGVISSAMIMGILLLARLTGVTYVETPSAQLLRDGAPVTGYQQLPVIGQIAQAVFSPDSFMFYVVSVVTALVLFLAANTAFHGFPNLASALARADYVPHQLRVRGDRLAYSNGILALTLLAGALVWLTDADVTLLVQMYIVGVFVSFSLSRLGMIRHFTRRLRVATRRADRRAMAVGRAISAVGFVLVTLVLVIVLVTKLTHGAWVAVTMMAVLWAGMTAVRSHYRQVQHELALEPAAADGAESAVDLAALPSRSHAVVLVSTLDRPTIQALSVAAAARHTTLEALTIDDQDADVSALIARWRDLDMQVPLRVMYSPYRAFAAPVLAYVHVLARRNPRDVVVVYIPEFLVGHWWEWFLHNHSARRLRARLSHLPRVVVSTVPWQLGSAREAAGQIRAQASSSALARR</sequence>
<evidence type="ECO:0000256" key="5">
    <source>
        <dbReference type="SAM" id="Phobius"/>
    </source>
</evidence>
<feature type="transmembrane region" description="Helical" evidence="5">
    <location>
        <begin position="108"/>
        <end position="129"/>
    </location>
</feature>
<organism evidence="6 7">
    <name type="scientific">Brachybacterium huguangmaarense</name>
    <dbReference type="NCBI Taxonomy" id="1652028"/>
    <lineage>
        <taxon>Bacteria</taxon>
        <taxon>Bacillati</taxon>
        <taxon>Actinomycetota</taxon>
        <taxon>Actinomycetes</taxon>
        <taxon>Micrococcales</taxon>
        <taxon>Dermabacteraceae</taxon>
        <taxon>Brachybacterium</taxon>
    </lineage>
</organism>
<evidence type="ECO:0000313" key="7">
    <source>
        <dbReference type="Proteomes" id="UP001164305"/>
    </source>
</evidence>
<evidence type="ECO:0000256" key="2">
    <source>
        <dbReference type="ARBA" id="ARBA00022692"/>
    </source>
</evidence>
<evidence type="ECO:0000256" key="1">
    <source>
        <dbReference type="ARBA" id="ARBA00004141"/>
    </source>
</evidence>
<dbReference type="PANTHER" id="PTHR47704:SF1">
    <property type="entry name" value="POTASSIUM TRANSPORTER KIMA"/>
    <property type="match status" value="1"/>
</dbReference>
<feature type="transmembrane region" description="Helical" evidence="5">
    <location>
        <begin position="261"/>
        <end position="283"/>
    </location>
</feature>
<dbReference type="Proteomes" id="UP001164305">
    <property type="component" value="Chromosome"/>
</dbReference>
<feature type="transmembrane region" description="Helical" evidence="5">
    <location>
        <begin position="375"/>
        <end position="395"/>
    </location>
</feature>
<reference evidence="6" key="1">
    <citation type="submission" date="2022-10" db="EMBL/GenBank/DDBJ databases">
        <title>Whole-Genome Sequencing of Brachybacterium huguangmaarense BRM-3, Isolated from Betula schmidtii.</title>
        <authorList>
            <person name="Haam D."/>
        </authorList>
    </citation>
    <scope>NUCLEOTIDE SEQUENCE</scope>
    <source>
        <strain evidence="6">BRM-3</strain>
    </source>
</reference>
<feature type="transmembrane region" description="Helical" evidence="5">
    <location>
        <begin position="149"/>
        <end position="166"/>
    </location>
</feature>
<comment type="subcellular location">
    <subcellularLocation>
        <location evidence="1">Membrane</location>
        <topology evidence="1">Multi-pass membrane protein</topology>
    </subcellularLocation>
</comment>
<dbReference type="InterPro" id="IPR002293">
    <property type="entry name" value="AA/rel_permease1"/>
</dbReference>
<feature type="transmembrane region" description="Helical" evidence="5">
    <location>
        <begin position="178"/>
        <end position="200"/>
    </location>
</feature>
<feature type="transmembrane region" description="Helical" evidence="5">
    <location>
        <begin position="68"/>
        <end position="87"/>
    </location>
</feature>
<dbReference type="InterPro" id="IPR053153">
    <property type="entry name" value="APC_K+_Transporter"/>
</dbReference>
<keyword evidence="7" id="KW-1185">Reference proteome</keyword>
<gene>
    <name evidence="6" type="ORF">BRM3_12795</name>
</gene>
<name>A0ABY6G1F4_9MICO</name>
<dbReference type="PANTHER" id="PTHR47704">
    <property type="entry name" value="POTASSIUM TRANSPORTER KIMA"/>
    <property type="match status" value="1"/>
</dbReference>
<feature type="transmembrane region" description="Helical" evidence="5">
    <location>
        <begin position="220"/>
        <end position="240"/>
    </location>
</feature>
<keyword evidence="4 5" id="KW-0472">Membrane</keyword>
<protein>
    <submittedName>
        <fullName evidence="6">APC family permease</fullName>
    </submittedName>
</protein>
<dbReference type="Gene3D" id="1.20.1740.10">
    <property type="entry name" value="Amino acid/polyamine transporter I"/>
    <property type="match status" value="1"/>
</dbReference>
<feature type="transmembrane region" description="Helical" evidence="5">
    <location>
        <begin position="442"/>
        <end position="464"/>
    </location>
</feature>
<keyword evidence="2 5" id="KW-0812">Transmembrane</keyword>
<dbReference type="Pfam" id="PF13520">
    <property type="entry name" value="AA_permease_2"/>
    <property type="match status" value="1"/>
</dbReference>
<feature type="transmembrane region" description="Helical" evidence="5">
    <location>
        <begin position="470"/>
        <end position="488"/>
    </location>
</feature>
<evidence type="ECO:0000256" key="3">
    <source>
        <dbReference type="ARBA" id="ARBA00022989"/>
    </source>
</evidence>
<dbReference type="RefSeq" id="WP_263593684.1">
    <property type="nucleotide sequence ID" value="NZ_CP107020.1"/>
</dbReference>
<dbReference type="EMBL" id="CP107020">
    <property type="protein sequence ID" value="UYG16471.1"/>
    <property type="molecule type" value="Genomic_DNA"/>
</dbReference>
<keyword evidence="3 5" id="KW-1133">Transmembrane helix</keyword>
<feature type="transmembrane region" description="Helical" evidence="5">
    <location>
        <begin position="327"/>
        <end position="348"/>
    </location>
</feature>
<accession>A0ABY6G1F4</accession>
<proteinExistence type="predicted"/>